<feature type="region of interest" description="Disordered" evidence="1">
    <location>
        <begin position="200"/>
        <end position="239"/>
    </location>
</feature>
<evidence type="ECO:0000256" key="1">
    <source>
        <dbReference type="SAM" id="MobiDB-lite"/>
    </source>
</evidence>
<reference evidence="2 3" key="1">
    <citation type="journal article" date="2016" name="MBio">
        <title>Archaeal Haloarcula californiae Icosahedral Virus 1 Highlights Conserved Elements in Icosahedral Membrane-Containing DNA Viruses from Extreme Environments.</title>
        <authorList>
            <person name="Demina T.A."/>
            <person name="Pietila M.K."/>
            <person name="Svirskaite J."/>
            <person name="Ravantti J.J."/>
            <person name="Atanasova N.S."/>
            <person name="Bamford D.H."/>
            <person name="Oksanen H.M."/>
        </authorList>
    </citation>
    <scope>NUCLEOTIDE SEQUENCE [LARGE SCALE GENOMIC DNA]</scope>
    <source>
        <strain evidence="2 3">SS13-6</strain>
    </source>
</reference>
<dbReference type="EMBL" id="KT809302">
    <property type="protein sequence ID" value="ALJ99688.1"/>
    <property type="molecule type" value="Genomic_DNA"/>
</dbReference>
<evidence type="ECO:0000313" key="2">
    <source>
        <dbReference type="EMBL" id="ALJ99688.1"/>
    </source>
</evidence>
<feature type="region of interest" description="Disordered" evidence="1">
    <location>
        <begin position="78"/>
        <end position="136"/>
    </location>
</feature>
<dbReference type="OrthoDB" id="16989at10239"/>
<feature type="region of interest" description="Disordered" evidence="1">
    <location>
        <begin position="1"/>
        <end position="42"/>
    </location>
</feature>
<keyword evidence="3" id="KW-1185">Reference proteome</keyword>
<dbReference type="Proteomes" id="UP000208062">
    <property type="component" value="Segment"/>
</dbReference>
<evidence type="ECO:0000313" key="3">
    <source>
        <dbReference type="Proteomes" id="UP000208062"/>
    </source>
</evidence>
<dbReference type="RefSeq" id="YP_009272845.1">
    <property type="nucleotide sequence ID" value="NC_030848.1"/>
</dbReference>
<sequence>MAGISAPFGSVQEADSAYYGDGGGGGGGDGGDGSGATWGDLQEGASLGSGWVLAYQDQQNGDRRRWFVIRMASGSLQALKSNGEPESAGENTTLSELPHYSNEDDARAAYQAWAEENGGTDEQGDESNEWGNWSKVSEESPWHIYSRSHQTEDRAQFLATSTLGDGTTVYLASGGEVSDEAQVFDSADALSSALQAYFQRAENGDVPEGRRPTGDDPGTETIRREASRVNTSSSSEKVQRLVEKMGGQKVVLAGLAVGGFAVYQSQKDGGS</sequence>
<name>A0A1B0TFE9_9VIRU</name>
<dbReference type="GeneID" id="28619835"/>
<accession>A0A1B0TFE9</accession>
<organism evidence="2 3">
    <name type="scientific">Haloarcula californiae icosahedral virus 1</name>
    <dbReference type="NCBI Taxonomy" id="1735722"/>
    <lineage>
        <taxon>Viruses</taxon>
        <taxon>Singelaviria</taxon>
        <taxon>Helvetiavirae</taxon>
        <taxon>Dividoviricota</taxon>
        <taxon>Laserviricetes</taxon>
        <taxon>Halopanivirales</taxon>
        <taxon>Sphaerolipoviridae</taxon>
        <taxon>Alphasphaerolipovirus</taxon>
        <taxon>Alphasphaerolipovirus viikkii</taxon>
    </lineage>
</organism>
<proteinExistence type="predicted"/>
<protein>
    <submittedName>
        <fullName evidence="2">VP5</fullName>
    </submittedName>
</protein>
<gene>
    <name evidence="2" type="ORF">SS136_025</name>
</gene>
<feature type="compositionally biased region" description="Gly residues" evidence="1">
    <location>
        <begin position="20"/>
        <end position="36"/>
    </location>
</feature>
<feature type="compositionally biased region" description="Acidic residues" evidence="1">
    <location>
        <begin position="118"/>
        <end position="128"/>
    </location>
</feature>
<dbReference type="KEGG" id="vg:28619835"/>